<dbReference type="EMBL" id="LQYI01000144">
    <property type="protein sequence ID" value="KYC61286.1"/>
    <property type="molecule type" value="Genomic_DNA"/>
</dbReference>
<dbReference type="Proteomes" id="UP000075288">
    <property type="component" value="Unassembled WGS sequence"/>
</dbReference>
<dbReference type="Proteomes" id="UP000075304">
    <property type="component" value="Unassembled WGS sequence"/>
</dbReference>
<evidence type="ECO:0000313" key="3">
    <source>
        <dbReference type="Proteomes" id="UP000075288"/>
    </source>
</evidence>
<reference evidence="3 4" key="1">
    <citation type="submission" date="2016-01" db="EMBL/GenBank/DDBJ databases">
        <title>Genome Sequences of Twelve Sporeforming Bacillus Species Isolated from Foods.</title>
        <authorList>
            <person name="Berendsen E.M."/>
            <person name="Wells-Bennik M.H."/>
            <person name="Krawcyk A.O."/>
            <person name="De Jong A."/>
            <person name="Holsappel S."/>
            <person name="Eijlander R.T."/>
            <person name="Kuipers O.P."/>
        </authorList>
    </citation>
    <scope>NUCLEOTIDE SEQUENCE [LARGE SCALE GENOMIC DNA]</scope>
    <source>
        <strain evidence="2 3">B4098</strain>
        <strain evidence="1 4">B4099</strain>
    </source>
</reference>
<organism evidence="1 4">
    <name type="scientific">Heyndrickxia coagulans</name>
    <name type="common">Weizmannia coagulans</name>
    <dbReference type="NCBI Taxonomy" id="1398"/>
    <lineage>
        <taxon>Bacteria</taxon>
        <taxon>Bacillati</taxon>
        <taxon>Bacillota</taxon>
        <taxon>Bacilli</taxon>
        <taxon>Bacillales</taxon>
        <taxon>Bacillaceae</taxon>
        <taxon>Heyndrickxia</taxon>
    </lineage>
</organism>
<evidence type="ECO:0000313" key="1">
    <source>
        <dbReference type="EMBL" id="KYC61286.1"/>
    </source>
</evidence>
<evidence type="ECO:0000313" key="2">
    <source>
        <dbReference type="EMBL" id="KYC65570.1"/>
    </source>
</evidence>
<gene>
    <name evidence="2" type="ORF">B4098_3358</name>
    <name evidence="1" type="ORF">B4099_3582</name>
</gene>
<sequence length="49" mass="5614">MGGSRKFFERKKGCAGERTKDVSDFQGTLDIYEKNQLIRVSTVIMLKCK</sequence>
<dbReference type="AlphaFoldDB" id="A0A150JVP2"/>
<name>A0A150JVP2_HEYCO</name>
<evidence type="ECO:0000313" key="4">
    <source>
        <dbReference type="Proteomes" id="UP000075304"/>
    </source>
</evidence>
<protein>
    <submittedName>
        <fullName evidence="1">Uncharacterized protein</fullName>
    </submittedName>
</protein>
<comment type="caution">
    <text evidence="1">The sequence shown here is derived from an EMBL/GenBank/DDBJ whole genome shotgun (WGS) entry which is preliminary data.</text>
</comment>
<accession>A0A150JVP2</accession>
<proteinExistence type="predicted"/>
<dbReference type="PATRIC" id="fig|1398.25.peg.1191"/>
<dbReference type="EMBL" id="LQYG01000015">
    <property type="protein sequence ID" value="KYC65570.1"/>
    <property type="molecule type" value="Genomic_DNA"/>
</dbReference>